<protein>
    <submittedName>
        <fullName evidence="1">Uncharacterized protein</fullName>
    </submittedName>
</protein>
<dbReference type="PATRIC" id="fig|224013.5.peg.2798"/>
<proteinExistence type="predicted"/>
<accession>A0A0M4SWX6</accession>
<dbReference type="Proteomes" id="UP000062645">
    <property type="component" value="Chromosome"/>
</dbReference>
<keyword evidence="2" id="KW-1185">Reference proteome</keyword>
<reference evidence="2" key="1">
    <citation type="submission" date="2015-07" db="EMBL/GenBank/DDBJ databases">
        <title>Genome Of Nitrogen-Fixing Cyanobacterium Nostoc piscinale CENA21 From Solimoes/Amazon River Floodplain Sediments And Comparative Genomics To Uncover Biosynthetic Natural Products Potential.</title>
        <authorList>
            <person name="Leao T.F."/>
            <person name="Leao P.N."/>
            <person name="Guimaraes P.I."/>
            <person name="de Melo A.G.C."/>
            <person name="Ramos R.T.J."/>
            <person name="Silva A."/>
            <person name="Fiore M.F."/>
            <person name="Schneider M.P.C."/>
        </authorList>
    </citation>
    <scope>NUCLEOTIDE SEQUENCE [LARGE SCALE GENOMIC DNA]</scope>
    <source>
        <strain evidence="2">CENA21</strain>
    </source>
</reference>
<dbReference type="EMBL" id="CP012036">
    <property type="protein sequence ID" value="ALF53334.1"/>
    <property type="molecule type" value="Genomic_DNA"/>
</dbReference>
<gene>
    <name evidence="1" type="ORF">ACX27_11555</name>
</gene>
<dbReference type="AlphaFoldDB" id="A0A0M4SWX6"/>
<name>A0A0M4SWX6_9NOSO</name>
<reference evidence="1 2" key="2">
    <citation type="journal article" date="2016" name="Genome Announc.">
        <title>Draft Genome Sequence of the N2-Fixing Cyanobacterium Nostoc piscinale CENA21, Isolated from the Brazilian Amazon Floodplain.</title>
        <authorList>
            <person name="Leao T."/>
            <person name="Guimaraes P.I."/>
            <person name="de Melo A.G."/>
            <person name="Ramos R.T."/>
            <person name="Leao P.N."/>
            <person name="Silva A."/>
            <person name="Fiore M.F."/>
            <person name="Schneider M.P."/>
        </authorList>
    </citation>
    <scope>NUCLEOTIDE SEQUENCE [LARGE SCALE GENOMIC DNA]</scope>
    <source>
        <strain evidence="1 2">CENA21</strain>
    </source>
</reference>
<dbReference type="KEGG" id="npz:ACX27_11555"/>
<evidence type="ECO:0000313" key="2">
    <source>
        <dbReference type="Proteomes" id="UP000062645"/>
    </source>
</evidence>
<organism evidence="1 2">
    <name type="scientific">Nostoc piscinale CENA21</name>
    <dbReference type="NCBI Taxonomy" id="224013"/>
    <lineage>
        <taxon>Bacteria</taxon>
        <taxon>Bacillati</taxon>
        <taxon>Cyanobacteriota</taxon>
        <taxon>Cyanophyceae</taxon>
        <taxon>Nostocales</taxon>
        <taxon>Nostocaceae</taxon>
        <taxon>Nostoc</taxon>
    </lineage>
</organism>
<sequence length="87" mass="9325">MPNCYAKCCSNTANLVLAGGFVLNEQGVKNVGNGYAGTAVNIDDASAIFSLPKVTKEGLIDKNYSRKNVKQNLVGLQTSQLIPEDKY</sequence>
<evidence type="ECO:0000313" key="1">
    <source>
        <dbReference type="EMBL" id="ALF53334.1"/>
    </source>
</evidence>